<comment type="catalytic activity">
    <reaction evidence="17">
        <text>Mg(2+)(out) + ATP + H2O = Mg(2+)(in) + ADP + phosphate + H(+)</text>
        <dbReference type="Rhea" id="RHEA:10260"/>
        <dbReference type="ChEBI" id="CHEBI:15377"/>
        <dbReference type="ChEBI" id="CHEBI:15378"/>
        <dbReference type="ChEBI" id="CHEBI:18420"/>
        <dbReference type="ChEBI" id="CHEBI:30616"/>
        <dbReference type="ChEBI" id="CHEBI:43474"/>
        <dbReference type="ChEBI" id="CHEBI:456216"/>
        <dbReference type="EC" id="7.2.2.14"/>
    </reaction>
</comment>
<evidence type="ECO:0000259" key="21">
    <source>
        <dbReference type="SMART" id="SM00831"/>
    </source>
</evidence>
<dbReference type="OrthoDB" id="9814270at2"/>
<evidence type="ECO:0000256" key="10">
    <source>
        <dbReference type="ARBA" id="ARBA00022741"/>
    </source>
</evidence>
<keyword evidence="12" id="KW-0460">Magnesium</keyword>
<dbReference type="InterPro" id="IPR059000">
    <property type="entry name" value="ATPase_P-type_domA"/>
</dbReference>
<protein>
    <recommendedName>
        <fullName evidence="5">Magnesium-transporting ATPase, P-type 1</fullName>
        <ecNumber evidence="4">7.2.2.14</ecNumber>
    </recommendedName>
    <alternativeName>
        <fullName evidence="16">Mg(2+) transport ATPase, P-type 1</fullName>
    </alternativeName>
</protein>
<evidence type="ECO:0000256" key="7">
    <source>
        <dbReference type="ARBA" id="ARBA00022519"/>
    </source>
</evidence>
<dbReference type="SFLD" id="SFLDG00002">
    <property type="entry name" value="C1.7:_P-type_atpase_like"/>
    <property type="match status" value="1"/>
</dbReference>
<dbReference type="NCBIfam" id="TIGR01524">
    <property type="entry name" value="ATPase-IIIB_Mg"/>
    <property type="match status" value="1"/>
</dbReference>
<dbReference type="SUPFAM" id="SSF81653">
    <property type="entry name" value="Calcium ATPase, transduction domain A"/>
    <property type="match status" value="1"/>
</dbReference>
<evidence type="ECO:0000256" key="18">
    <source>
        <dbReference type="ARBA" id="ARBA00049360"/>
    </source>
</evidence>
<evidence type="ECO:0000256" key="14">
    <source>
        <dbReference type="ARBA" id="ARBA00022989"/>
    </source>
</evidence>
<dbReference type="SMART" id="SM00831">
    <property type="entry name" value="Cation_ATPase_N"/>
    <property type="match status" value="1"/>
</dbReference>
<proteinExistence type="inferred from homology"/>
<evidence type="ECO:0000313" key="22">
    <source>
        <dbReference type="EMBL" id="ARZ67115.1"/>
    </source>
</evidence>
<dbReference type="GO" id="GO:0005524">
    <property type="term" value="F:ATP binding"/>
    <property type="evidence" value="ECO:0007669"/>
    <property type="project" value="UniProtKB-KW"/>
</dbReference>
<dbReference type="CDD" id="cd02077">
    <property type="entry name" value="P-type_ATPase_Mg"/>
    <property type="match status" value="1"/>
</dbReference>
<dbReference type="EMBL" id="CP021744">
    <property type="protein sequence ID" value="ARZ67115.1"/>
    <property type="molecule type" value="Genomic_DNA"/>
</dbReference>
<evidence type="ECO:0000256" key="4">
    <source>
        <dbReference type="ARBA" id="ARBA00012786"/>
    </source>
</evidence>
<dbReference type="InterPro" id="IPR023298">
    <property type="entry name" value="ATPase_P-typ_TM_dom_sf"/>
</dbReference>
<dbReference type="GO" id="GO:0015444">
    <property type="term" value="F:P-type magnesium transporter activity"/>
    <property type="evidence" value="ECO:0007669"/>
    <property type="project" value="UniProtKB-EC"/>
</dbReference>
<dbReference type="InterPro" id="IPR006415">
    <property type="entry name" value="P-type_ATPase_IIIB"/>
</dbReference>
<evidence type="ECO:0000256" key="19">
    <source>
        <dbReference type="SAM" id="MobiDB-lite"/>
    </source>
</evidence>
<keyword evidence="7" id="KW-0997">Cell inner membrane</keyword>
<comment type="similarity">
    <text evidence="3">Belongs to the cation transport ATPase (P-type) (TC 3.A.3) family. Type IIIB subfamily.</text>
</comment>
<evidence type="ECO:0000256" key="2">
    <source>
        <dbReference type="ARBA" id="ARBA00004429"/>
    </source>
</evidence>
<dbReference type="Pfam" id="PF13246">
    <property type="entry name" value="Cation_ATPase"/>
    <property type="match status" value="1"/>
</dbReference>
<dbReference type="GO" id="GO:0016887">
    <property type="term" value="F:ATP hydrolysis activity"/>
    <property type="evidence" value="ECO:0007669"/>
    <property type="project" value="InterPro"/>
</dbReference>
<feature type="transmembrane region" description="Helical" evidence="20">
    <location>
        <begin position="92"/>
        <end position="112"/>
    </location>
</feature>
<dbReference type="InterPro" id="IPR023299">
    <property type="entry name" value="ATPase_P-typ_cyto_dom_N"/>
</dbReference>
<feature type="transmembrane region" description="Helical" evidence="20">
    <location>
        <begin position="124"/>
        <end position="140"/>
    </location>
</feature>
<evidence type="ECO:0000256" key="13">
    <source>
        <dbReference type="ARBA" id="ARBA00022967"/>
    </source>
</evidence>
<dbReference type="Pfam" id="PF00690">
    <property type="entry name" value="Cation_ATPase_N"/>
    <property type="match status" value="1"/>
</dbReference>
<name>A0A1Z2KYI5_9ACTN</name>
<evidence type="ECO:0000256" key="3">
    <source>
        <dbReference type="ARBA" id="ARBA00008746"/>
    </source>
</evidence>
<sequence>MTDTTLTPQKLAPPGRNRREKKAAELETRTRAVGQQLARYSALPGSQVLQDVRATAQGLRHDDATDRLERLGANVVAHDRGPRWYVQLAKAFWNPFMLILVALLVIMYVQWLQAADEEPFDPKIPIIGGMVLIGGLLRFWQEYRSGSAAAALRALVTTTTAVQRRAGRGDRPTTVEIPMDQVVPGDIVRLAAGDLVPADLRLLTAKDLMISQAALSGESLPVAKADTRTHDYGQSTTTDPVEADNLALMGTSVTSGTATGVVVATGGGTYFGSMAGSLVGERPETSFDTGVKKVSFLLIRFMLVMVPLVFAINGFTKHDWAEAFTFAVAVAVGLTPEMLPMVVTTNLARGAVAMSRRKVVVKRLNAIQNLGAMDVLCTDKTGTLTEDRIVLDRYLDVHGQEDAEVLEYAYLNSHFQTGLRNLMDQAVIDRVLEAEEVVVDARFTKVDEIPFDFARRRMSVVLSRNSLAVPVPDGDGDGAVAGEHVLITKGAVEEVLDLCDHMTHGGRRVELTPELRREVTRTAEDNNRRGLRVLAVATRTFAADREAYTVADEAELTLIGFLAFLDPPKADAAAALTALADKGVAVKVVTGDNELVAARVCADVGIHVGEVVTGAVVDGLDDAELRALVRTTTVFAKTNPVQKARIVRALQAEGHTVGFLGDGINDAAALRDADVGISVDTAVDIAKESADIILLEKDLMVLEQGVEQGRTTFGNTIKYIKMTASSNFGNVFSVLVASAFIPFQPMLAIHLLVQNLAYDISQLATPWDRMDPEYLRKPRTWDAKGIARFMLFIGPISSVFDITTFLVLWHVFGANSEAHQTLFQSGWFVEGLLSQTLIVHMIRTRKIPFIQSRASVPVLVMTGLVMAFGILLPFSPLASVLSMEPLPMSYFPWLIGILLAYCALTQGVKSWYIRRFNTWL</sequence>
<dbReference type="InterPro" id="IPR006068">
    <property type="entry name" value="ATPase_P-typ_cation-transptr_C"/>
</dbReference>
<evidence type="ECO:0000313" key="23">
    <source>
        <dbReference type="Proteomes" id="UP000195755"/>
    </source>
</evidence>
<dbReference type="Gene3D" id="1.20.1110.10">
    <property type="entry name" value="Calcium-transporting ATPase, transmembrane domain"/>
    <property type="match status" value="1"/>
</dbReference>
<evidence type="ECO:0000256" key="11">
    <source>
        <dbReference type="ARBA" id="ARBA00022840"/>
    </source>
</evidence>
<gene>
    <name evidence="22" type="ORF">SMD11_1454</name>
</gene>
<keyword evidence="11" id="KW-0067">ATP-binding</keyword>
<dbReference type="Gene3D" id="2.70.150.10">
    <property type="entry name" value="Calcium-transporting ATPase, cytoplasmic transduction domain A"/>
    <property type="match status" value="1"/>
</dbReference>
<dbReference type="InterPro" id="IPR008250">
    <property type="entry name" value="ATPase_P-typ_transduc_dom_A_sf"/>
</dbReference>
<dbReference type="PRINTS" id="PR01836">
    <property type="entry name" value="MGATPASE"/>
</dbReference>
<dbReference type="EC" id="7.2.2.14" evidence="4"/>
<evidence type="ECO:0000256" key="1">
    <source>
        <dbReference type="ARBA" id="ARBA00003954"/>
    </source>
</evidence>
<keyword evidence="13" id="KW-1278">Translocase</keyword>
<dbReference type="SUPFAM" id="SSF56784">
    <property type="entry name" value="HAD-like"/>
    <property type="match status" value="1"/>
</dbReference>
<dbReference type="SUPFAM" id="SSF81665">
    <property type="entry name" value="Calcium ATPase, transmembrane domain M"/>
    <property type="match status" value="1"/>
</dbReference>
<dbReference type="Gene3D" id="3.40.50.1000">
    <property type="entry name" value="HAD superfamily/HAD-like"/>
    <property type="match status" value="1"/>
</dbReference>
<dbReference type="InterPro" id="IPR004014">
    <property type="entry name" value="ATPase_P-typ_cation-transptr_N"/>
</dbReference>
<keyword evidence="14 20" id="KW-1133">Transmembrane helix</keyword>
<organism evidence="22 23">
    <name type="scientific">Streptomyces albireticuli</name>
    <dbReference type="NCBI Taxonomy" id="1940"/>
    <lineage>
        <taxon>Bacteria</taxon>
        <taxon>Bacillati</taxon>
        <taxon>Actinomycetota</taxon>
        <taxon>Actinomycetes</taxon>
        <taxon>Kitasatosporales</taxon>
        <taxon>Streptomycetaceae</taxon>
        <taxon>Streptomyces</taxon>
    </lineage>
</organism>
<evidence type="ECO:0000256" key="15">
    <source>
        <dbReference type="ARBA" id="ARBA00023136"/>
    </source>
</evidence>
<evidence type="ECO:0000256" key="12">
    <source>
        <dbReference type="ARBA" id="ARBA00022842"/>
    </source>
</evidence>
<dbReference type="GO" id="GO:0005886">
    <property type="term" value="C:plasma membrane"/>
    <property type="evidence" value="ECO:0007669"/>
    <property type="project" value="UniProtKB-SubCell"/>
</dbReference>
<dbReference type="Proteomes" id="UP000195755">
    <property type="component" value="Chromosome"/>
</dbReference>
<keyword evidence="6" id="KW-1003">Cell membrane</keyword>
<keyword evidence="15 20" id="KW-0472">Membrane</keyword>
<dbReference type="InterPro" id="IPR023214">
    <property type="entry name" value="HAD_sf"/>
</dbReference>
<dbReference type="InterPro" id="IPR001757">
    <property type="entry name" value="P_typ_ATPase"/>
</dbReference>
<dbReference type="NCBIfam" id="NF011702">
    <property type="entry name" value="PRK15122.1"/>
    <property type="match status" value="1"/>
</dbReference>
<feature type="domain" description="Cation-transporting P-type ATPase N-terminal" evidence="21">
    <location>
        <begin position="39"/>
        <end position="112"/>
    </location>
</feature>
<dbReference type="SFLD" id="SFLDF00027">
    <property type="entry name" value="p-type_atpase"/>
    <property type="match status" value="1"/>
</dbReference>
<dbReference type="SUPFAM" id="SSF81660">
    <property type="entry name" value="Metal cation-transporting ATPase, ATP-binding domain N"/>
    <property type="match status" value="1"/>
</dbReference>
<feature type="transmembrane region" description="Helical" evidence="20">
    <location>
        <begin position="294"/>
        <end position="312"/>
    </location>
</feature>
<comment type="function">
    <text evidence="1">Mediates magnesium influx to the cytosol.</text>
</comment>
<dbReference type="SFLD" id="SFLDS00003">
    <property type="entry name" value="Haloacid_Dehalogenase"/>
    <property type="match status" value="1"/>
</dbReference>
<feature type="region of interest" description="Disordered" evidence="19">
    <location>
        <begin position="1"/>
        <end position="23"/>
    </location>
</feature>
<reference evidence="22 23" key="1">
    <citation type="submission" date="2017-06" db="EMBL/GenBank/DDBJ databases">
        <title>Streptomyces albireticuli Genome sequencing and assembly.</title>
        <authorList>
            <person name="Wang Y."/>
            <person name="Du B."/>
            <person name="Ding Y."/>
            <person name="Liu H."/>
            <person name="Hou Q."/>
            <person name="Liu K."/>
            <person name="Yao L."/>
            <person name="Wang C."/>
        </authorList>
    </citation>
    <scope>NUCLEOTIDE SEQUENCE [LARGE SCALE GENOMIC DNA]</scope>
    <source>
        <strain evidence="22 23">MDJK11</strain>
    </source>
</reference>
<feature type="transmembrane region" description="Helical" evidence="20">
    <location>
        <begin position="890"/>
        <end position="908"/>
    </location>
</feature>
<keyword evidence="8" id="KW-0597">Phosphoprotein</keyword>
<dbReference type="Pfam" id="PF00689">
    <property type="entry name" value="Cation_ATPase_C"/>
    <property type="match status" value="1"/>
</dbReference>
<dbReference type="Gene3D" id="3.40.1110.10">
    <property type="entry name" value="Calcium-transporting ATPase, cytoplasmic domain N"/>
    <property type="match status" value="1"/>
</dbReference>
<dbReference type="PANTHER" id="PTHR42861">
    <property type="entry name" value="CALCIUM-TRANSPORTING ATPASE"/>
    <property type="match status" value="1"/>
</dbReference>
<keyword evidence="9 20" id="KW-0812">Transmembrane</keyword>
<dbReference type="Pfam" id="PF00122">
    <property type="entry name" value="E1-E2_ATPase"/>
    <property type="match status" value="1"/>
</dbReference>
<dbReference type="KEGG" id="salj:SMD11_1454"/>
<dbReference type="AlphaFoldDB" id="A0A1Z2KYI5"/>
<comment type="catalytic activity">
    <reaction evidence="18">
        <text>ATP + H2O = ADP + phosphate + H(+)</text>
        <dbReference type="Rhea" id="RHEA:13065"/>
        <dbReference type="ChEBI" id="CHEBI:15377"/>
        <dbReference type="ChEBI" id="CHEBI:15378"/>
        <dbReference type="ChEBI" id="CHEBI:30616"/>
        <dbReference type="ChEBI" id="CHEBI:43474"/>
        <dbReference type="ChEBI" id="CHEBI:456216"/>
    </reaction>
</comment>
<dbReference type="NCBIfam" id="TIGR01494">
    <property type="entry name" value="ATPase_P-type"/>
    <property type="match status" value="2"/>
</dbReference>
<dbReference type="InterPro" id="IPR036412">
    <property type="entry name" value="HAD-like_sf"/>
</dbReference>
<evidence type="ECO:0000256" key="17">
    <source>
        <dbReference type="ARBA" id="ARBA00047295"/>
    </source>
</evidence>
<evidence type="ECO:0000256" key="9">
    <source>
        <dbReference type="ARBA" id="ARBA00022692"/>
    </source>
</evidence>
<comment type="subcellular location">
    <subcellularLocation>
        <location evidence="2">Cell inner membrane</location>
        <topology evidence="2">Multi-pass membrane protein</topology>
    </subcellularLocation>
</comment>
<feature type="transmembrane region" description="Helical" evidence="20">
    <location>
        <begin position="324"/>
        <end position="348"/>
    </location>
</feature>
<evidence type="ECO:0000256" key="5">
    <source>
        <dbReference type="ARBA" id="ARBA00013555"/>
    </source>
</evidence>
<dbReference type="RefSeq" id="WP_087925620.1">
    <property type="nucleotide sequence ID" value="NZ_CP021744.1"/>
</dbReference>
<evidence type="ECO:0000256" key="6">
    <source>
        <dbReference type="ARBA" id="ARBA00022475"/>
    </source>
</evidence>
<keyword evidence="10" id="KW-0547">Nucleotide-binding</keyword>
<dbReference type="PROSITE" id="PS00154">
    <property type="entry name" value="ATPASE_E1_E2"/>
    <property type="match status" value="1"/>
</dbReference>
<dbReference type="InterPro" id="IPR044492">
    <property type="entry name" value="P_typ_ATPase_HD_dom"/>
</dbReference>
<evidence type="ECO:0000256" key="20">
    <source>
        <dbReference type="SAM" id="Phobius"/>
    </source>
</evidence>
<accession>A0A1Z2KYI5</accession>
<evidence type="ECO:0000256" key="16">
    <source>
        <dbReference type="ARBA" id="ARBA00029806"/>
    </source>
</evidence>
<feature type="transmembrane region" description="Helical" evidence="20">
    <location>
        <begin position="854"/>
        <end position="878"/>
    </location>
</feature>
<dbReference type="InterPro" id="IPR018303">
    <property type="entry name" value="ATPase_P-typ_P_site"/>
</dbReference>
<evidence type="ECO:0000256" key="8">
    <source>
        <dbReference type="ARBA" id="ARBA00022553"/>
    </source>
</evidence>
<feature type="transmembrane region" description="Helical" evidence="20">
    <location>
        <begin position="786"/>
        <end position="812"/>
    </location>
</feature>